<name>A0A9W6PD42_9ACTN</name>
<dbReference type="Pfam" id="PF02690">
    <property type="entry name" value="Na_Pi_cotrans"/>
    <property type="match status" value="2"/>
</dbReference>
<keyword evidence="4 7" id="KW-1133">Transmembrane helix</keyword>
<evidence type="ECO:0000256" key="7">
    <source>
        <dbReference type="SAM" id="Phobius"/>
    </source>
</evidence>
<feature type="transmembrane region" description="Helical" evidence="7">
    <location>
        <begin position="148"/>
        <end position="171"/>
    </location>
</feature>
<dbReference type="PANTHER" id="PTHR10010">
    <property type="entry name" value="SOLUTE CARRIER FAMILY 34 SODIUM PHOSPHATE , MEMBER 2-RELATED"/>
    <property type="match status" value="1"/>
</dbReference>
<dbReference type="EMBL" id="BSRX01000008">
    <property type="protein sequence ID" value="GLW53660.1"/>
    <property type="molecule type" value="Genomic_DNA"/>
</dbReference>
<feature type="transmembrane region" description="Helical" evidence="7">
    <location>
        <begin position="415"/>
        <end position="438"/>
    </location>
</feature>
<evidence type="ECO:0000313" key="8">
    <source>
        <dbReference type="EMBL" id="GLW53660.1"/>
    </source>
</evidence>
<feature type="transmembrane region" description="Helical" evidence="7">
    <location>
        <begin position="107"/>
        <end position="128"/>
    </location>
</feature>
<feature type="transmembrane region" description="Helical" evidence="7">
    <location>
        <begin position="301"/>
        <end position="321"/>
    </location>
</feature>
<evidence type="ECO:0000256" key="3">
    <source>
        <dbReference type="ARBA" id="ARBA00022692"/>
    </source>
</evidence>
<dbReference type="AlphaFoldDB" id="A0A9W6PD42"/>
<evidence type="ECO:0000313" key="9">
    <source>
        <dbReference type="Proteomes" id="UP001165143"/>
    </source>
</evidence>
<proteinExistence type="predicted"/>
<feature type="transmembrane region" description="Helical" evidence="7">
    <location>
        <begin position="71"/>
        <end position="95"/>
    </location>
</feature>
<reference evidence="8" key="1">
    <citation type="submission" date="2023-02" db="EMBL/GenBank/DDBJ databases">
        <title>Kitasatospora phosalacinea NBRC 14362.</title>
        <authorList>
            <person name="Ichikawa N."/>
            <person name="Sato H."/>
            <person name="Tonouchi N."/>
        </authorList>
    </citation>
    <scope>NUCLEOTIDE SEQUENCE</scope>
    <source>
        <strain evidence="8">NBRC 14362</strain>
    </source>
</reference>
<dbReference type="GO" id="GO:0005886">
    <property type="term" value="C:plasma membrane"/>
    <property type="evidence" value="ECO:0007669"/>
    <property type="project" value="UniProtKB-SubCell"/>
</dbReference>
<evidence type="ECO:0000256" key="1">
    <source>
        <dbReference type="ARBA" id="ARBA00004651"/>
    </source>
</evidence>
<sequence>MAEAPSDSSPDDGHPGGGASGRTPADGPPENAPATPATPVPSAAPATPVPSAAPALDPGDPVVPLPAWGKALGWCGVAGLIYLLVCAVSIISSGFAGLGGDAAHTMFAFAANPWVGLSVGVLGTVLIQSSTTTTAIAVTAVGSGALPIQGAVPVILGANVGTTVTTSLVALTFIGNRTEFRRALGASTVHDFYNWLALLVFFPVELLWHPLERISGRLTDALYGTDWLPNPAHFNFVRALTRPVEQAVVRATAHIDSTLGPLAVIVIGAVLILVAVRYLGRLLKLLMVGRAREVLVRAVGGNAYLAMATGMGVTVVTQSSTITTSVLVPFAGAGVLTPAQVYPVVVGSNLGTTFTVVFAAFAGVGPDARIGLQAAFVHLVYNLFAILLIYVLPLLRPVPLFCAENLARVAAERRWVLALYLGTVFVALPALVIVLVGVVRPGRRRKTACPGGRAAGRLPAWERT</sequence>
<evidence type="ECO:0000256" key="5">
    <source>
        <dbReference type="ARBA" id="ARBA00023136"/>
    </source>
</evidence>
<dbReference type="Proteomes" id="UP001165143">
    <property type="component" value="Unassembled WGS sequence"/>
</dbReference>
<evidence type="ECO:0000256" key="4">
    <source>
        <dbReference type="ARBA" id="ARBA00022989"/>
    </source>
</evidence>
<feature type="transmembrane region" description="Helical" evidence="7">
    <location>
        <begin position="192"/>
        <end position="211"/>
    </location>
</feature>
<feature type="region of interest" description="Disordered" evidence="6">
    <location>
        <begin position="1"/>
        <end position="55"/>
    </location>
</feature>
<dbReference type="PANTHER" id="PTHR10010:SF46">
    <property type="entry name" value="SODIUM-DEPENDENT PHOSPHATE TRANSPORT PROTEIN 2B"/>
    <property type="match status" value="1"/>
</dbReference>
<protein>
    <submittedName>
        <fullName evidence="8">Sodium:phosphate symporter</fullName>
    </submittedName>
</protein>
<feature type="compositionally biased region" description="Pro residues" evidence="6">
    <location>
        <begin position="26"/>
        <end position="39"/>
    </location>
</feature>
<dbReference type="RefSeq" id="WP_234337501.1">
    <property type="nucleotide sequence ID" value="NZ_BSRX01000008.1"/>
</dbReference>
<comment type="caution">
    <text evidence="8">The sequence shown here is derived from an EMBL/GenBank/DDBJ whole genome shotgun (WGS) entry which is preliminary data.</text>
</comment>
<dbReference type="GO" id="GO:0005436">
    <property type="term" value="F:sodium:phosphate symporter activity"/>
    <property type="evidence" value="ECO:0007669"/>
    <property type="project" value="InterPro"/>
</dbReference>
<feature type="transmembrane region" description="Helical" evidence="7">
    <location>
        <begin position="259"/>
        <end position="280"/>
    </location>
</feature>
<evidence type="ECO:0000256" key="6">
    <source>
        <dbReference type="SAM" id="MobiDB-lite"/>
    </source>
</evidence>
<dbReference type="InterPro" id="IPR003841">
    <property type="entry name" value="Na/Pi_transpt"/>
</dbReference>
<organism evidence="8 9">
    <name type="scientific">Kitasatospora phosalacinea</name>
    <dbReference type="NCBI Taxonomy" id="2065"/>
    <lineage>
        <taxon>Bacteria</taxon>
        <taxon>Bacillati</taxon>
        <taxon>Actinomycetota</taxon>
        <taxon>Actinomycetes</taxon>
        <taxon>Kitasatosporales</taxon>
        <taxon>Streptomycetaceae</taxon>
        <taxon>Kitasatospora</taxon>
    </lineage>
</organism>
<evidence type="ECO:0000256" key="2">
    <source>
        <dbReference type="ARBA" id="ARBA00022475"/>
    </source>
</evidence>
<feature type="compositionally biased region" description="Low complexity" evidence="6">
    <location>
        <begin position="40"/>
        <end position="55"/>
    </location>
</feature>
<keyword evidence="2" id="KW-1003">Cell membrane</keyword>
<feature type="transmembrane region" description="Helical" evidence="7">
    <location>
        <begin position="376"/>
        <end position="395"/>
    </location>
</feature>
<accession>A0A9W6PD42</accession>
<keyword evidence="5 7" id="KW-0472">Membrane</keyword>
<gene>
    <name evidence="8" type="ORF">Kpho01_16710</name>
</gene>
<feature type="transmembrane region" description="Helical" evidence="7">
    <location>
        <begin position="341"/>
        <end position="364"/>
    </location>
</feature>
<comment type="subcellular location">
    <subcellularLocation>
        <location evidence="1">Cell membrane</location>
        <topology evidence="1">Multi-pass membrane protein</topology>
    </subcellularLocation>
</comment>
<dbReference type="GO" id="GO:0044341">
    <property type="term" value="P:sodium-dependent phosphate transport"/>
    <property type="evidence" value="ECO:0007669"/>
    <property type="project" value="InterPro"/>
</dbReference>
<keyword evidence="3 7" id="KW-0812">Transmembrane</keyword>